<keyword evidence="4" id="KW-1003">Cell membrane</keyword>
<keyword evidence="7 8" id="KW-0472">Membrane</keyword>
<organism evidence="9 10">
    <name type="scientific">Actinoplanes xinjiangensis</name>
    <dbReference type="NCBI Taxonomy" id="512350"/>
    <lineage>
        <taxon>Bacteria</taxon>
        <taxon>Bacillati</taxon>
        <taxon>Actinomycetota</taxon>
        <taxon>Actinomycetes</taxon>
        <taxon>Micromonosporales</taxon>
        <taxon>Micromonosporaceae</taxon>
        <taxon>Actinoplanes</taxon>
    </lineage>
</organism>
<evidence type="ECO:0000256" key="2">
    <source>
        <dbReference type="ARBA" id="ARBA00007935"/>
    </source>
</evidence>
<dbReference type="Gene3D" id="1.10.3470.10">
    <property type="entry name" value="ABC transporter involved in vitamin B12 uptake, BtuC"/>
    <property type="match status" value="1"/>
</dbReference>
<keyword evidence="10" id="KW-1185">Reference proteome</keyword>
<dbReference type="Proteomes" id="UP000245697">
    <property type="component" value="Unassembled WGS sequence"/>
</dbReference>
<dbReference type="PANTHER" id="PTHR30472">
    <property type="entry name" value="FERRIC ENTEROBACTIN TRANSPORT SYSTEM PERMEASE PROTEIN"/>
    <property type="match status" value="1"/>
</dbReference>
<keyword evidence="3" id="KW-0813">Transport</keyword>
<feature type="transmembrane region" description="Helical" evidence="8">
    <location>
        <begin position="158"/>
        <end position="180"/>
    </location>
</feature>
<dbReference type="Pfam" id="PF01032">
    <property type="entry name" value="FecCD"/>
    <property type="match status" value="1"/>
</dbReference>
<feature type="transmembrane region" description="Helical" evidence="8">
    <location>
        <begin position="320"/>
        <end position="339"/>
    </location>
</feature>
<comment type="caution">
    <text evidence="9">The sequence shown here is derived from an EMBL/GenBank/DDBJ whole genome shotgun (WGS) entry which is preliminary data.</text>
</comment>
<dbReference type="AlphaFoldDB" id="A0A316GCJ7"/>
<feature type="transmembrane region" description="Helical" evidence="8">
    <location>
        <begin position="79"/>
        <end position="97"/>
    </location>
</feature>
<evidence type="ECO:0000313" key="10">
    <source>
        <dbReference type="Proteomes" id="UP000245697"/>
    </source>
</evidence>
<comment type="similarity">
    <text evidence="2">Belongs to the binding-protein-dependent transport system permease family. FecCD subfamily.</text>
</comment>
<keyword evidence="5 8" id="KW-0812">Transmembrane</keyword>
<dbReference type="EMBL" id="QGGR01000001">
    <property type="protein sequence ID" value="PWK52297.1"/>
    <property type="molecule type" value="Genomic_DNA"/>
</dbReference>
<evidence type="ECO:0000256" key="4">
    <source>
        <dbReference type="ARBA" id="ARBA00022475"/>
    </source>
</evidence>
<evidence type="ECO:0000256" key="1">
    <source>
        <dbReference type="ARBA" id="ARBA00004651"/>
    </source>
</evidence>
<evidence type="ECO:0000313" key="9">
    <source>
        <dbReference type="EMBL" id="PWK52297.1"/>
    </source>
</evidence>
<evidence type="ECO:0000256" key="7">
    <source>
        <dbReference type="ARBA" id="ARBA00023136"/>
    </source>
</evidence>
<keyword evidence="6 8" id="KW-1133">Transmembrane helix</keyword>
<evidence type="ECO:0000256" key="6">
    <source>
        <dbReference type="ARBA" id="ARBA00022989"/>
    </source>
</evidence>
<proteinExistence type="inferred from homology"/>
<evidence type="ECO:0000256" key="5">
    <source>
        <dbReference type="ARBA" id="ARBA00022692"/>
    </source>
</evidence>
<evidence type="ECO:0000256" key="3">
    <source>
        <dbReference type="ARBA" id="ARBA00022448"/>
    </source>
</evidence>
<name>A0A316GCJ7_9ACTN</name>
<evidence type="ECO:0000256" key="8">
    <source>
        <dbReference type="SAM" id="Phobius"/>
    </source>
</evidence>
<feature type="transmembrane region" description="Helical" evidence="8">
    <location>
        <begin position="20"/>
        <end position="43"/>
    </location>
</feature>
<dbReference type="GO" id="GO:0005886">
    <property type="term" value="C:plasma membrane"/>
    <property type="evidence" value="ECO:0007669"/>
    <property type="project" value="UniProtKB-SubCell"/>
</dbReference>
<accession>A0A316GCJ7</accession>
<dbReference type="GO" id="GO:0022857">
    <property type="term" value="F:transmembrane transporter activity"/>
    <property type="evidence" value="ECO:0007669"/>
    <property type="project" value="InterPro"/>
</dbReference>
<feature type="transmembrane region" description="Helical" evidence="8">
    <location>
        <begin position="293"/>
        <end position="314"/>
    </location>
</feature>
<gene>
    <name evidence="9" type="ORF">BC793_101306</name>
</gene>
<feature type="transmembrane region" description="Helical" evidence="8">
    <location>
        <begin position="211"/>
        <end position="232"/>
    </location>
</feature>
<dbReference type="GO" id="GO:0033214">
    <property type="term" value="P:siderophore-iron import into cell"/>
    <property type="evidence" value="ECO:0007669"/>
    <property type="project" value="TreeGrafter"/>
</dbReference>
<dbReference type="InterPro" id="IPR037294">
    <property type="entry name" value="ABC_BtuC-like"/>
</dbReference>
<dbReference type="OrthoDB" id="4455417at2"/>
<reference evidence="9 10" key="1">
    <citation type="submission" date="2018-05" db="EMBL/GenBank/DDBJ databases">
        <title>Genomic Encyclopedia of Archaeal and Bacterial Type Strains, Phase II (KMG-II): from individual species to whole genera.</title>
        <authorList>
            <person name="Goeker M."/>
        </authorList>
    </citation>
    <scope>NUCLEOTIDE SEQUENCE [LARGE SCALE GENOMIC DNA]</scope>
    <source>
        <strain evidence="9 10">DSM 45184</strain>
    </source>
</reference>
<feature type="transmembrane region" description="Helical" evidence="8">
    <location>
        <begin position="252"/>
        <end position="281"/>
    </location>
</feature>
<comment type="subcellular location">
    <subcellularLocation>
        <location evidence="1">Cell membrane</location>
        <topology evidence="1">Multi-pass membrane protein</topology>
    </subcellularLocation>
</comment>
<sequence length="347" mass="35267">MTTLERPAVRNRSIGSRVGIRPRAVVVGAVAALGAFVISVFSLGTGDFAIAPADVVTTLFGEGNPAHEFIISELRLPRLVTALAVGAALAAGGAVFQSLVRNPLGSPDMLGVTNGASTAALTVVILGGTSTQLSIAAVAGGLAATLLIQLIAGRALHGFRFILVGIGMAAILTGISGYLLTRGVQMENARALLWLTGSLDGRDWGQAVPMLIVLGVTLPVLLLVCGPGLRMLEMGDDSASALGVPVSLLRNGSLLAAALLVSFAAASAGPVNFVALIAPHLAKRLTRAPGPNLLPSIAVGALLLTGADFIAQHLLEDRALPVGVVTGLVGGAYLVWLLTTERRAGRI</sequence>
<protein>
    <submittedName>
        <fullName evidence="9">Iron complex transport system permease protein</fullName>
    </submittedName>
</protein>
<dbReference type="InterPro" id="IPR000522">
    <property type="entry name" value="ABC_transptr_permease_BtuC"/>
</dbReference>
<dbReference type="PANTHER" id="PTHR30472:SF24">
    <property type="entry name" value="FERRIC ENTEROBACTIN TRANSPORT SYSTEM PERMEASE PROTEIN FEPG"/>
    <property type="match status" value="1"/>
</dbReference>
<dbReference type="SUPFAM" id="SSF81345">
    <property type="entry name" value="ABC transporter involved in vitamin B12 uptake, BtuC"/>
    <property type="match status" value="1"/>
</dbReference>
<dbReference type="RefSeq" id="WP_109588701.1">
    <property type="nucleotide sequence ID" value="NZ_BONA01000018.1"/>
</dbReference>
<dbReference type="CDD" id="cd06550">
    <property type="entry name" value="TM_ABC_iron-siderophores_like"/>
    <property type="match status" value="1"/>
</dbReference>